<dbReference type="Proteomes" id="UP000887565">
    <property type="component" value="Unplaced"/>
</dbReference>
<dbReference type="Pfam" id="PF02886">
    <property type="entry name" value="LBP_BPI_CETP_C"/>
    <property type="match status" value="1"/>
</dbReference>
<evidence type="ECO:0000259" key="2">
    <source>
        <dbReference type="SMART" id="SM00329"/>
    </source>
</evidence>
<dbReference type="GO" id="GO:0005615">
    <property type="term" value="C:extracellular space"/>
    <property type="evidence" value="ECO:0007669"/>
    <property type="project" value="TreeGrafter"/>
</dbReference>
<dbReference type="WBParaSite" id="nRc.2.0.1.t36014-RA">
    <property type="protein sequence ID" value="nRc.2.0.1.t36014-RA"/>
    <property type="gene ID" value="nRc.2.0.1.g36014"/>
</dbReference>
<dbReference type="Gene3D" id="3.15.10.10">
    <property type="entry name" value="Bactericidal permeability-increasing protein, domain 1"/>
    <property type="match status" value="1"/>
</dbReference>
<dbReference type="SMART" id="SM00329">
    <property type="entry name" value="BPI2"/>
    <property type="match status" value="1"/>
</dbReference>
<protein>
    <submittedName>
        <fullName evidence="4">Lipid-binding serum glycoprotein C-terminal domain-containing protein</fullName>
    </submittedName>
</protein>
<keyword evidence="3" id="KW-1185">Reference proteome</keyword>
<name>A0A915KDK8_ROMCU</name>
<feature type="region of interest" description="Disordered" evidence="1">
    <location>
        <begin position="558"/>
        <end position="578"/>
    </location>
</feature>
<proteinExistence type="predicted"/>
<evidence type="ECO:0000313" key="3">
    <source>
        <dbReference type="Proteomes" id="UP000887565"/>
    </source>
</evidence>
<dbReference type="PANTHER" id="PTHR10504:SF131">
    <property type="entry name" value="BPI2 DOMAIN-CONTAINING PROTEIN"/>
    <property type="match status" value="1"/>
</dbReference>
<dbReference type="AlphaFoldDB" id="A0A915KDK8"/>
<dbReference type="InterPro" id="IPR017943">
    <property type="entry name" value="Bactericidal_perm-incr_a/b_dom"/>
</dbReference>
<dbReference type="SUPFAM" id="SSF55394">
    <property type="entry name" value="Bactericidal permeability-increasing protein, BPI"/>
    <property type="match status" value="2"/>
</dbReference>
<evidence type="ECO:0000313" key="4">
    <source>
        <dbReference type="WBParaSite" id="nRc.2.0.1.t36014-RA"/>
    </source>
</evidence>
<dbReference type="GO" id="GO:0008289">
    <property type="term" value="F:lipid binding"/>
    <property type="evidence" value="ECO:0007669"/>
    <property type="project" value="InterPro"/>
</dbReference>
<sequence length="578" mass="65945">MSCSSSEFSVIRGDLDINRNFPPKIVDASVPISNMQIKIVRKGFNYITGLINIAVENIVRSLILKDSVLLGSLTIRDTKVSSYRMAANRSWFRLMESNNLLWQSRDFSIDLSGKLSGRIQSLKIEELPFQVSFDSLDFAAGAEIFEKNARLYLVFASCNLKYNHMELTFSPEKLRPHQTSTINRQKDVFDDHFRRHLSNELCDSIKKFVDGFNQQAARTPVNDPLFNVTSRDFDALKLALSDIFPPKAVKGYASVLENLYLDFGLVRNPVVSYDTINLFSTGRLSWMGSGGGPPISSSNPPDTTLARSYEKMAYVTVSDHVFNSFLYHIHRRGNFDVKVNRKEMPSLANLLRFDCHENEICMNYLFPEFAAEYFDHSMEIKFSSTPKIPRVVVNQREFLLLYTAKIVLSAVKRSKTKVLLEIDVSTKTEFNLWFNNSLSDENRSFLNGTCRVTKFENRLINSISPVVDQTNMESLNIIAPVILEQMINKALKRGIPLPNVGGMSFLNSNLRLLDGKVRLETDFYFTQSFPYTFVLNWFKGNRKKFFFDVLDHRLTPSVAGHGQESDHGQRNGDYAAPF</sequence>
<feature type="domain" description="Lipid-binding serum glycoprotein C-terminal" evidence="2">
    <location>
        <begin position="307"/>
        <end position="521"/>
    </location>
</feature>
<dbReference type="PANTHER" id="PTHR10504">
    <property type="entry name" value="BACTERICIDAL PERMEABILITY-INCREASING BPI PROTEIN-RELATED"/>
    <property type="match status" value="1"/>
</dbReference>
<accession>A0A915KDK8</accession>
<organism evidence="3 4">
    <name type="scientific">Romanomermis culicivorax</name>
    <name type="common">Nematode worm</name>
    <dbReference type="NCBI Taxonomy" id="13658"/>
    <lineage>
        <taxon>Eukaryota</taxon>
        <taxon>Metazoa</taxon>
        <taxon>Ecdysozoa</taxon>
        <taxon>Nematoda</taxon>
        <taxon>Enoplea</taxon>
        <taxon>Dorylaimia</taxon>
        <taxon>Mermithida</taxon>
        <taxon>Mermithoidea</taxon>
        <taxon>Mermithidae</taxon>
        <taxon>Romanomermis</taxon>
    </lineage>
</organism>
<dbReference type="Gene3D" id="3.15.20.10">
    <property type="entry name" value="Bactericidal permeability-increasing protein, domain 2"/>
    <property type="match status" value="1"/>
</dbReference>
<reference evidence="4" key="1">
    <citation type="submission" date="2022-11" db="UniProtKB">
        <authorList>
            <consortium name="WormBaseParasite"/>
        </authorList>
    </citation>
    <scope>IDENTIFICATION</scope>
</reference>
<evidence type="ECO:0000256" key="1">
    <source>
        <dbReference type="SAM" id="MobiDB-lite"/>
    </source>
</evidence>
<dbReference type="InterPro" id="IPR001124">
    <property type="entry name" value="Lipid-bd_serum_glycop_C"/>
</dbReference>
<dbReference type="InterPro" id="IPR032942">
    <property type="entry name" value="BPI/LBP/Plunc"/>
</dbReference>